<proteinExistence type="predicted"/>
<dbReference type="GO" id="GO:0009279">
    <property type="term" value="C:cell outer membrane"/>
    <property type="evidence" value="ECO:0007669"/>
    <property type="project" value="TreeGrafter"/>
</dbReference>
<dbReference type="InterPro" id="IPR012910">
    <property type="entry name" value="Plug_dom"/>
</dbReference>
<keyword evidence="4" id="KW-0675">Receptor</keyword>
<keyword evidence="1 2" id="KW-0732">Signal</keyword>
<keyword evidence="5" id="KW-1185">Reference proteome</keyword>
<feature type="signal peptide" evidence="2">
    <location>
        <begin position="1"/>
        <end position="20"/>
    </location>
</feature>
<evidence type="ECO:0000256" key="2">
    <source>
        <dbReference type="SAM" id="SignalP"/>
    </source>
</evidence>
<organism evidence="4 5">
    <name type="scientific">Segatella copri</name>
    <dbReference type="NCBI Taxonomy" id="165179"/>
    <lineage>
        <taxon>Bacteria</taxon>
        <taxon>Pseudomonadati</taxon>
        <taxon>Bacteroidota</taxon>
        <taxon>Bacteroidia</taxon>
        <taxon>Bacteroidales</taxon>
        <taxon>Prevotellaceae</taxon>
        <taxon>Segatella</taxon>
    </lineage>
</organism>
<protein>
    <submittedName>
        <fullName evidence="4">TonB-dependent receptor plug domain-containing protein</fullName>
    </submittedName>
</protein>
<dbReference type="EMBL" id="VZAD01000053">
    <property type="protein sequence ID" value="MQP11568.1"/>
    <property type="molecule type" value="Genomic_DNA"/>
</dbReference>
<evidence type="ECO:0000313" key="5">
    <source>
        <dbReference type="Proteomes" id="UP000384372"/>
    </source>
</evidence>
<dbReference type="SUPFAM" id="SSF56935">
    <property type="entry name" value="Porins"/>
    <property type="match status" value="1"/>
</dbReference>
<dbReference type="GO" id="GO:0015344">
    <property type="term" value="F:siderophore uptake transmembrane transporter activity"/>
    <property type="evidence" value="ECO:0007669"/>
    <property type="project" value="TreeGrafter"/>
</dbReference>
<feature type="chain" id="PRO_5025372384" evidence="2">
    <location>
        <begin position="21"/>
        <end position="222"/>
    </location>
</feature>
<dbReference type="PANTHER" id="PTHR30069">
    <property type="entry name" value="TONB-DEPENDENT OUTER MEMBRANE RECEPTOR"/>
    <property type="match status" value="1"/>
</dbReference>
<dbReference type="Proteomes" id="UP000384372">
    <property type="component" value="Unassembled WGS sequence"/>
</dbReference>
<sequence>MVKVLASIGMLLTYTAAISAANTPRWADNGTKTAPIEVTDTMAYDSIKWSENLDAVTVVAKKPLVKSELDKMTYDVESDPEAQANSVLEMLRKVPMVTVDGQDNIMVNNSSSFKVYVNGKPNNMMSNNPSEVLKNMPANSVKKIEIITNPGPKYDAEGVGGIINIITTGKGMEGYSLTVGTNYNTQGRIGANMFGTVQSGKFTVSGRYSYTPIRDNRVFNTI</sequence>
<name>A0A6A7WB49_9BACT</name>
<accession>A0A6A7WB49</accession>
<feature type="domain" description="TonB-dependent receptor plug" evidence="3">
    <location>
        <begin position="81"/>
        <end position="162"/>
    </location>
</feature>
<evidence type="ECO:0000256" key="1">
    <source>
        <dbReference type="ARBA" id="ARBA00022729"/>
    </source>
</evidence>
<evidence type="ECO:0000259" key="3">
    <source>
        <dbReference type="Pfam" id="PF07715"/>
    </source>
</evidence>
<dbReference type="Gene3D" id="2.170.130.10">
    <property type="entry name" value="TonB-dependent receptor, plug domain"/>
    <property type="match status" value="1"/>
</dbReference>
<dbReference type="PANTHER" id="PTHR30069:SF29">
    <property type="entry name" value="HEMOGLOBIN AND HEMOGLOBIN-HAPTOGLOBIN-BINDING PROTEIN 1-RELATED"/>
    <property type="match status" value="1"/>
</dbReference>
<dbReference type="AlphaFoldDB" id="A0A6A7WB49"/>
<comment type="caution">
    <text evidence="4">The sequence shown here is derived from an EMBL/GenBank/DDBJ whole genome shotgun (WGS) entry which is preliminary data.</text>
</comment>
<reference evidence="4 5" key="1">
    <citation type="submission" date="2019-09" db="EMBL/GenBank/DDBJ databases">
        <title>Distinct polysaccharide growth profiles of human intestinal Prevotella copri isolates.</title>
        <authorList>
            <person name="Fehlner-Peach H."/>
            <person name="Magnabosco C."/>
            <person name="Raghavan V."/>
            <person name="Scher J.U."/>
            <person name="Tett A."/>
            <person name="Cox L.M."/>
            <person name="Gottsegen C."/>
            <person name="Watters A."/>
            <person name="Wiltshire- Gordon J.D."/>
            <person name="Segata N."/>
            <person name="Bonneau R."/>
            <person name="Littman D.R."/>
        </authorList>
    </citation>
    <scope>NUCLEOTIDE SEQUENCE [LARGE SCALE GENOMIC DNA]</scope>
    <source>
        <strain evidence="5">iAQ1173</strain>
    </source>
</reference>
<dbReference type="InterPro" id="IPR037066">
    <property type="entry name" value="Plug_dom_sf"/>
</dbReference>
<dbReference type="OrthoDB" id="8764943at2"/>
<dbReference type="Pfam" id="PF07715">
    <property type="entry name" value="Plug"/>
    <property type="match status" value="1"/>
</dbReference>
<dbReference type="GO" id="GO:0044718">
    <property type="term" value="P:siderophore transmembrane transport"/>
    <property type="evidence" value="ECO:0007669"/>
    <property type="project" value="TreeGrafter"/>
</dbReference>
<dbReference type="InterPro" id="IPR039426">
    <property type="entry name" value="TonB-dep_rcpt-like"/>
</dbReference>
<gene>
    <name evidence="4" type="ORF">F7D20_06230</name>
</gene>
<evidence type="ECO:0000313" key="4">
    <source>
        <dbReference type="EMBL" id="MQP11568.1"/>
    </source>
</evidence>